<dbReference type="PANTHER" id="PTHR48111">
    <property type="entry name" value="REGULATOR OF RPOS"/>
    <property type="match status" value="1"/>
</dbReference>
<evidence type="ECO:0000313" key="6">
    <source>
        <dbReference type="EMBL" id="NML95523.1"/>
    </source>
</evidence>
<evidence type="ECO:0000256" key="1">
    <source>
        <dbReference type="ARBA" id="ARBA00022553"/>
    </source>
</evidence>
<feature type="domain" description="Response regulatory" evidence="5">
    <location>
        <begin position="16"/>
        <end position="130"/>
    </location>
</feature>
<evidence type="ECO:0000313" key="7">
    <source>
        <dbReference type="Proteomes" id="UP000583556"/>
    </source>
</evidence>
<keyword evidence="1 4" id="KW-0597">Phosphoprotein</keyword>
<dbReference type="InterPro" id="IPR039420">
    <property type="entry name" value="WalR-like"/>
</dbReference>
<dbReference type="Pfam" id="PF00072">
    <property type="entry name" value="Response_reg"/>
    <property type="match status" value="1"/>
</dbReference>
<dbReference type="Proteomes" id="UP000583556">
    <property type="component" value="Unassembled WGS sequence"/>
</dbReference>
<keyword evidence="7" id="KW-1185">Reference proteome</keyword>
<dbReference type="AlphaFoldDB" id="A0A7Y0BS89"/>
<feature type="modified residue" description="4-aspartylphosphate" evidence="4">
    <location>
        <position position="66"/>
    </location>
</feature>
<dbReference type="EMBL" id="JABBGM010000010">
    <property type="protein sequence ID" value="NML95523.1"/>
    <property type="molecule type" value="Genomic_DNA"/>
</dbReference>
<evidence type="ECO:0000259" key="5">
    <source>
        <dbReference type="PROSITE" id="PS50110"/>
    </source>
</evidence>
<organism evidence="6 7">
    <name type="scientific">Novosphingobium olei</name>
    <dbReference type="NCBI Taxonomy" id="2728851"/>
    <lineage>
        <taxon>Bacteria</taxon>
        <taxon>Pseudomonadati</taxon>
        <taxon>Pseudomonadota</taxon>
        <taxon>Alphaproteobacteria</taxon>
        <taxon>Sphingomonadales</taxon>
        <taxon>Sphingomonadaceae</taxon>
        <taxon>Novosphingobium</taxon>
    </lineage>
</organism>
<sequence length="145" mass="15375">MTSKRMVRGNRVLPGRALIVEDDALVAMDIAEALTDSGAEHVVVCGSIAAALHEMEKVCPDLLVLDVRLADRDDGWSLAELANQLNPVPPFIVFSTGSPASIPPETAALGHVLVKPFPPEALVRLVSERRPAAGLLAKLRSGAPR</sequence>
<name>A0A7Y0BS89_9SPHN</name>
<comment type="caution">
    <text evidence="6">The sequence shown here is derived from an EMBL/GenBank/DDBJ whole genome shotgun (WGS) entry which is preliminary data.</text>
</comment>
<evidence type="ECO:0000256" key="3">
    <source>
        <dbReference type="ARBA" id="ARBA00023125"/>
    </source>
</evidence>
<accession>A0A7Y0BS89</accession>
<dbReference type="RefSeq" id="WP_169494725.1">
    <property type="nucleotide sequence ID" value="NZ_JABBGM010000010.1"/>
</dbReference>
<dbReference type="GO" id="GO:0005829">
    <property type="term" value="C:cytosol"/>
    <property type="evidence" value="ECO:0007669"/>
    <property type="project" value="TreeGrafter"/>
</dbReference>
<evidence type="ECO:0000256" key="2">
    <source>
        <dbReference type="ARBA" id="ARBA00023012"/>
    </source>
</evidence>
<dbReference type="GO" id="GO:0000156">
    <property type="term" value="F:phosphorelay response regulator activity"/>
    <property type="evidence" value="ECO:0007669"/>
    <property type="project" value="TreeGrafter"/>
</dbReference>
<dbReference type="GO" id="GO:0000976">
    <property type="term" value="F:transcription cis-regulatory region binding"/>
    <property type="evidence" value="ECO:0007669"/>
    <property type="project" value="TreeGrafter"/>
</dbReference>
<reference evidence="6 7" key="1">
    <citation type="submission" date="2020-04" db="EMBL/GenBank/DDBJ databases">
        <title>Novosphingobium sp. TW-4 isolated from soil.</title>
        <authorList>
            <person name="Dahal R.H."/>
            <person name="Chaudhary D.K."/>
        </authorList>
    </citation>
    <scope>NUCLEOTIDE SEQUENCE [LARGE SCALE GENOMIC DNA]</scope>
    <source>
        <strain evidence="6 7">TW-4</strain>
    </source>
</reference>
<dbReference type="PANTHER" id="PTHR48111:SF40">
    <property type="entry name" value="PHOSPHATE REGULON TRANSCRIPTIONAL REGULATORY PROTEIN PHOB"/>
    <property type="match status" value="1"/>
</dbReference>
<dbReference type="GO" id="GO:0032993">
    <property type="term" value="C:protein-DNA complex"/>
    <property type="evidence" value="ECO:0007669"/>
    <property type="project" value="TreeGrafter"/>
</dbReference>
<dbReference type="InterPro" id="IPR011006">
    <property type="entry name" value="CheY-like_superfamily"/>
</dbReference>
<evidence type="ECO:0000256" key="4">
    <source>
        <dbReference type="PROSITE-ProRule" id="PRU00169"/>
    </source>
</evidence>
<dbReference type="SMART" id="SM00448">
    <property type="entry name" value="REC"/>
    <property type="match status" value="1"/>
</dbReference>
<dbReference type="Gene3D" id="3.40.50.2300">
    <property type="match status" value="1"/>
</dbReference>
<dbReference type="PROSITE" id="PS50110">
    <property type="entry name" value="RESPONSE_REGULATORY"/>
    <property type="match status" value="1"/>
</dbReference>
<dbReference type="InterPro" id="IPR001789">
    <property type="entry name" value="Sig_transdc_resp-reg_receiver"/>
</dbReference>
<keyword evidence="2" id="KW-0902">Two-component regulatory system</keyword>
<protein>
    <submittedName>
        <fullName evidence="6">Response regulator</fullName>
    </submittedName>
</protein>
<dbReference type="GO" id="GO:0006355">
    <property type="term" value="P:regulation of DNA-templated transcription"/>
    <property type="evidence" value="ECO:0007669"/>
    <property type="project" value="TreeGrafter"/>
</dbReference>
<dbReference type="SUPFAM" id="SSF52172">
    <property type="entry name" value="CheY-like"/>
    <property type="match status" value="1"/>
</dbReference>
<gene>
    <name evidence="6" type="ORF">HHL27_17755</name>
</gene>
<keyword evidence="3" id="KW-0238">DNA-binding</keyword>
<proteinExistence type="predicted"/>